<dbReference type="EMBL" id="CP036339">
    <property type="protein sequence ID" value="QDT72498.1"/>
    <property type="molecule type" value="Genomic_DNA"/>
</dbReference>
<organism evidence="1 2">
    <name type="scientific">Lacipirellula limnantheis</name>
    <dbReference type="NCBI Taxonomy" id="2528024"/>
    <lineage>
        <taxon>Bacteria</taxon>
        <taxon>Pseudomonadati</taxon>
        <taxon>Planctomycetota</taxon>
        <taxon>Planctomycetia</taxon>
        <taxon>Pirellulales</taxon>
        <taxon>Lacipirellulaceae</taxon>
        <taxon>Lacipirellula</taxon>
    </lineage>
</organism>
<evidence type="ECO:0008006" key="3">
    <source>
        <dbReference type="Google" id="ProtNLM"/>
    </source>
</evidence>
<dbReference type="RefSeq" id="WP_145432061.1">
    <property type="nucleotide sequence ID" value="NZ_CP036339.1"/>
</dbReference>
<dbReference type="KEGG" id="llh:I41_16780"/>
<accession>A0A517TVV1</accession>
<evidence type="ECO:0000313" key="2">
    <source>
        <dbReference type="Proteomes" id="UP000317909"/>
    </source>
</evidence>
<reference evidence="1 2" key="1">
    <citation type="submission" date="2019-02" db="EMBL/GenBank/DDBJ databases">
        <title>Deep-cultivation of Planctomycetes and their phenomic and genomic characterization uncovers novel biology.</title>
        <authorList>
            <person name="Wiegand S."/>
            <person name="Jogler M."/>
            <person name="Boedeker C."/>
            <person name="Pinto D."/>
            <person name="Vollmers J."/>
            <person name="Rivas-Marin E."/>
            <person name="Kohn T."/>
            <person name="Peeters S.H."/>
            <person name="Heuer A."/>
            <person name="Rast P."/>
            <person name="Oberbeckmann S."/>
            <person name="Bunk B."/>
            <person name="Jeske O."/>
            <person name="Meyerdierks A."/>
            <person name="Storesund J.E."/>
            <person name="Kallscheuer N."/>
            <person name="Luecker S."/>
            <person name="Lage O.M."/>
            <person name="Pohl T."/>
            <person name="Merkel B.J."/>
            <person name="Hornburger P."/>
            <person name="Mueller R.-W."/>
            <person name="Bruemmer F."/>
            <person name="Labrenz M."/>
            <person name="Spormann A.M."/>
            <person name="Op den Camp H."/>
            <person name="Overmann J."/>
            <person name="Amann R."/>
            <person name="Jetten M.S.M."/>
            <person name="Mascher T."/>
            <person name="Medema M.H."/>
            <person name="Devos D.P."/>
            <person name="Kaster A.-K."/>
            <person name="Ovreas L."/>
            <person name="Rohde M."/>
            <person name="Galperin M.Y."/>
            <person name="Jogler C."/>
        </authorList>
    </citation>
    <scope>NUCLEOTIDE SEQUENCE [LARGE SCALE GENOMIC DNA]</scope>
    <source>
        <strain evidence="1 2">I41</strain>
    </source>
</reference>
<keyword evidence="2" id="KW-1185">Reference proteome</keyword>
<proteinExistence type="predicted"/>
<sequence length="267" mass="30533">MARHFFGWSFAIVATWLLQVAANSPVATGQEFRIETEVYVGEEPEPVSHTVTLFEKAAVYEFMDNPQQIIVYRQGQEGKSGQFILLDTVRERRTDVEVDRVEKLMHKMTDWAAEHKDPLLKFAAKPTFEESFDAETGSLTLANKEWTYRAATIKAEDTAKLNRYREFTDRYAELSAMMFNSPPPGPRLALDAAFARHGVVPVEIKRTLGGDEKNVVKATHMFYWQLSREDRRRLDEAQAHLANFKKVDNEQFIAAKTGKDVVRGQSK</sequence>
<evidence type="ECO:0000313" key="1">
    <source>
        <dbReference type="EMBL" id="QDT72498.1"/>
    </source>
</evidence>
<gene>
    <name evidence="1" type="ORF">I41_16780</name>
</gene>
<dbReference type="AlphaFoldDB" id="A0A517TVV1"/>
<protein>
    <recommendedName>
        <fullName evidence="3">DUF4412 domain-containing protein</fullName>
    </recommendedName>
</protein>
<name>A0A517TVV1_9BACT</name>
<dbReference type="OrthoDB" id="211725at2"/>
<dbReference type="Proteomes" id="UP000317909">
    <property type="component" value="Chromosome"/>
</dbReference>